<dbReference type="Pfam" id="PF00617">
    <property type="entry name" value="RasGEF"/>
    <property type="match status" value="1"/>
</dbReference>
<evidence type="ECO:0000256" key="2">
    <source>
        <dbReference type="PROSITE-ProRule" id="PRU00168"/>
    </source>
</evidence>
<dbReference type="InterPro" id="IPR036964">
    <property type="entry name" value="RASGEF_cat_dom_sf"/>
</dbReference>
<evidence type="ECO:0000313" key="5">
    <source>
        <dbReference type="EMBL" id="KAH3660222.1"/>
    </source>
</evidence>
<dbReference type="GO" id="GO:0005085">
    <property type="term" value="F:guanyl-nucleotide exchange factor activity"/>
    <property type="evidence" value="ECO:0007669"/>
    <property type="project" value="UniProtKB-KW"/>
</dbReference>
<dbReference type="Proteomes" id="UP000769157">
    <property type="component" value="Unassembled WGS sequence"/>
</dbReference>
<dbReference type="InterPro" id="IPR001895">
    <property type="entry name" value="RASGEF_cat_dom"/>
</dbReference>
<dbReference type="PANTHER" id="PTHR23113:SF363">
    <property type="entry name" value="PROTEIN SON OF SEVENLESS"/>
    <property type="match status" value="1"/>
</dbReference>
<comment type="caution">
    <text evidence="5">The sequence shown here is derived from an EMBL/GenBank/DDBJ whole genome shotgun (WGS) entry which is preliminary data.</text>
</comment>
<dbReference type="SMART" id="SM00147">
    <property type="entry name" value="RasGEF"/>
    <property type="match status" value="1"/>
</dbReference>
<organism evidence="5 6">
    <name type="scientific">Ogataea philodendri</name>
    <dbReference type="NCBI Taxonomy" id="1378263"/>
    <lineage>
        <taxon>Eukaryota</taxon>
        <taxon>Fungi</taxon>
        <taxon>Dikarya</taxon>
        <taxon>Ascomycota</taxon>
        <taxon>Saccharomycotina</taxon>
        <taxon>Pichiomycetes</taxon>
        <taxon>Pichiales</taxon>
        <taxon>Pichiaceae</taxon>
        <taxon>Ogataea</taxon>
    </lineage>
</organism>
<feature type="domain" description="N-terminal Ras-GEF" evidence="4">
    <location>
        <begin position="34"/>
        <end position="190"/>
    </location>
</feature>
<dbReference type="GO" id="GO:0005886">
    <property type="term" value="C:plasma membrane"/>
    <property type="evidence" value="ECO:0007669"/>
    <property type="project" value="TreeGrafter"/>
</dbReference>
<gene>
    <name evidence="5" type="ORF">OGAPHI_007427</name>
</gene>
<dbReference type="PROSITE" id="PS50212">
    <property type="entry name" value="RASGEF_NTER"/>
    <property type="match status" value="1"/>
</dbReference>
<evidence type="ECO:0000259" key="3">
    <source>
        <dbReference type="PROSITE" id="PS50009"/>
    </source>
</evidence>
<dbReference type="Gene3D" id="1.20.870.10">
    <property type="entry name" value="Son of sevenless (SoS) protein Chain: S domain 1"/>
    <property type="match status" value="1"/>
</dbReference>
<evidence type="ECO:0008006" key="7">
    <source>
        <dbReference type="Google" id="ProtNLM"/>
    </source>
</evidence>
<proteinExistence type="predicted"/>
<reference evidence="5" key="1">
    <citation type="journal article" date="2021" name="Open Biol.">
        <title>Shared evolutionary footprints suggest mitochondrial oxidative damage underlies multiple complex I losses in fungi.</title>
        <authorList>
            <person name="Schikora-Tamarit M.A."/>
            <person name="Marcet-Houben M."/>
            <person name="Nosek J."/>
            <person name="Gabaldon T."/>
        </authorList>
    </citation>
    <scope>NUCLEOTIDE SEQUENCE</scope>
    <source>
        <strain evidence="5">CBS6075</strain>
    </source>
</reference>
<dbReference type="InterPro" id="IPR008937">
    <property type="entry name" value="Ras-like_GEF"/>
</dbReference>
<name>A0A9P8NW01_9ASCO</name>
<keyword evidence="1 2" id="KW-0344">Guanine-nucleotide releasing factor</keyword>
<accession>A0A9P8NW01</accession>
<dbReference type="InterPro" id="IPR023578">
    <property type="entry name" value="Ras_GEF_dom_sf"/>
</dbReference>
<dbReference type="SUPFAM" id="SSF48366">
    <property type="entry name" value="Ras GEF"/>
    <property type="match status" value="1"/>
</dbReference>
<sequence>MFSTLVENFQENEPLFDHSLLFPTPMESEIAHFQNNRLKEGTIESIVCHLTSPDSIDYQLLVDFFLSYRDFIDSLPLLELLLCRLSWALKRANNIQPSETIEQDENDAETIKTSHTQPKDLPAFYSAILVRTFVTLRHWLLNHFPDFVQDRRLRQLFCGGLNEIATRPEWCGPEDSLSTKVILDLKKSYANMCCVYWECGDRVQIVVDRIDAHENPRNLRFSMLGLQHLRDKNVRRSQILSVVEGRIGVADEGAILHPKASLNCLAKRSSVYDEILDGVKATPIQGVRKLSQLIDLEDKENGFCVNGKVDVFTESKVDKISPTTPLKKLLVEPKQQQQQVEARRPRKLFHLFSKPEVVREKPVVSEVPLLTGDNVDLLSSRVLSEFGQYQGRAEERRQGRRRTVLQSERDSGDLFNAEVYDVSPTRGREKRNLDDTDEILNAINQSAGSFRTPSVSMNWSSFAEGTVMEVDMEQILDEGSQPAHSSIKSESVRSAKSYMSYDSDLSSRRSRRSLGPHLLRKKLSFSNLRGDDEDQKEFDEPGILEKVQSIETVSEQPSLYFYELPFFGWSLPFEDDFESDTKTASIFLSGSCLLPYPGLSVNAIAELAALPDEHHSDNPINHALLKLRGQQPKVVYGLNDEQSHDSQQSLDEMKLEQKVRDLFIQPASTAKPAQRKSATPTPFRFSVARGSVASNISKFTIQSLSNTPSKGLQVPSGLSVEEIMYKGTHVPFVLEHESRQLAKQLTLIERDFLLEIDWHELVDLTWEQPLTPYNSWLKLLFDEQTKTGLRLITLRFNLATNWIISEILLTKSVALRALTLSRFIHIANNCLQMQNYATVYQIVLALNSTIIKKLKSTWNAMDVGDLLLFKKLKDLCSPDRNFGNFRSELQQIRASKGMVPFLALDLSDLTINSERPTTSGEEYELINIDKFRVSCGIVKNILRNIEYSKIYKYHKNPQILSKCLYISCLSEQEMDYCYSHLEE</sequence>
<protein>
    <recommendedName>
        <fullName evidence="7">Ras GEF</fullName>
    </recommendedName>
</protein>
<evidence type="ECO:0000313" key="6">
    <source>
        <dbReference type="Proteomes" id="UP000769157"/>
    </source>
</evidence>
<dbReference type="GO" id="GO:0007265">
    <property type="term" value="P:Ras protein signal transduction"/>
    <property type="evidence" value="ECO:0007669"/>
    <property type="project" value="TreeGrafter"/>
</dbReference>
<reference evidence="5" key="2">
    <citation type="submission" date="2021-01" db="EMBL/GenBank/DDBJ databases">
        <authorList>
            <person name="Schikora-Tamarit M.A."/>
        </authorList>
    </citation>
    <scope>NUCLEOTIDE SEQUENCE</scope>
    <source>
        <strain evidence="5">CBS6075</strain>
    </source>
</reference>
<evidence type="ECO:0000259" key="4">
    <source>
        <dbReference type="PROSITE" id="PS50212"/>
    </source>
</evidence>
<dbReference type="Gene3D" id="1.10.840.10">
    <property type="entry name" value="Ras guanine-nucleotide exchange factors catalytic domain"/>
    <property type="match status" value="1"/>
</dbReference>
<evidence type="ECO:0000256" key="1">
    <source>
        <dbReference type="ARBA" id="ARBA00022658"/>
    </source>
</evidence>
<dbReference type="GeneID" id="70239391"/>
<dbReference type="AlphaFoldDB" id="A0A9P8NW01"/>
<dbReference type="EMBL" id="JAEUBE010000511">
    <property type="protein sequence ID" value="KAH3660222.1"/>
    <property type="molecule type" value="Genomic_DNA"/>
</dbReference>
<feature type="domain" description="Ras-GEF" evidence="3">
    <location>
        <begin position="737"/>
        <end position="979"/>
    </location>
</feature>
<dbReference type="PROSITE" id="PS50009">
    <property type="entry name" value="RASGEF_CAT"/>
    <property type="match status" value="1"/>
</dbReference>
<keyword evidence="6" id="KW-1185">Reference proteome</keyword>
<dbReference type="OrthoDB" id="10254377at2759"/>
<dbReference type="RefSeq" id="XP_046057933.1">
    <property type="nucleotide sequence ID" value="XM_046208822.1"/>
</dbReference>
<dbReference type="InterPro" id="IPR000651">
    <property type="entry name" value="Ras-like_Gua-exchang_fac_N"/>
</dbReference>
<dbReference type="Pfam" id="PF00618">
    <property type="entry name" value="RasGEF_N"/>
    <property type="match status" value="1"/>
</dbReference>
<dbReference type="PANTHER" id="PTHR23113">
    <property type="entry name" value="GUANINE NUCLEOTIDE EXCHANGE FACTOR"/>
    <property type="match status" value="1"/>
</dbReference>